<reference evidence="2 3" key="1">
    <citation type="journal article" date="2015" name="Genome Biol.">
        <title>Comparative genomics of Steinernema reveals deeply conserved gene regulatory networks.</title>
        <authorList>
            <person name="Dillman A.R."/>
            <person name="Macchietto M."/>
            <person name="Porter C.F."/>
            <person name="Rogers A."/>
            <person name="Williams B."/>
            <person name="Antoshechkin I."/>
            <person name="Lee M.M."/>
            <person name="Goodwin Z."/>
            <person name="Lu X."/>
            <person name="Lewis E.E."/>
            <person name="Goodrich-Blair H."/>
            <person name="Stock S.P."/>
            <person name="Adams B.J."/>
            <person name="Sternberg P.W."/>
            <person name="Mortazavi A."/>
        </authorList>
    </citation>
    <scope>NUCLEOTIDE SEQUENCE [LARGE SCALE GENOMIC DNA]</scope>
    <source>
        <strain evidence="2 3">ALL</strain>
    </source>
</reference>
<reference evidence="2 3" key="2">
    <citation type="journal article" date="2019" name="G3 (Bethesda)">
        <title>Hybrid Assembly of the Genome of the Entomopathogenic Nematode Steinernema carpocapsae Identifies the X-Chromosome.</title>
        <authorList>
            <person name="Serra L."/>
            <person name="Macchietto M."/>
            <person name="Macias-Munoz A."/>
            <person name="McGill C.J."/>
            <person name="Rodriguez I.M."/>
            <person name="Rodriguez B."/>
            <person name="Murad R."/>
            <person name="Mortazavi A."/>
        </authorList>
    </citation>
    <scope>NUCLEOTIDE SEQUENCE [LARGE SCALE GENOMIC DNA]</scope>
    <source>
        <strain evidence="2 3">ALL</strain>
    </source>
</reference>
<dbReference type="Proteomes" id="UP000298663">
    <property type="component" value="Chromosome X"/>
</dbReference>
<gene>
    <name evidence="2" type="ORF">L596_002824</name>
</gene>
<proteinExistence type="predicted"/>
<dbReference type="EMBL" id="CM016762">
    <property type="protein sequence ID" value="TMS35413.1"/>
    <property type="molecule type" value="Genomic_DNA"/>
</dbReference>
<keyword evidence="1" id="KW-0732">Signal</keyword>
<evidence type="ECO:0000256" key="1">
    <source>
        <dbReference type="SAM" id="SignalP"/>
    </source>
</evidence>
<name>A0A4V6I7T0_STECR</name>
<feature type="signal peptide" evidence="1">
    <location>
        <begin position="1"/>
        <end position="19"/>
    </location>
</feature>
<keyword evidence="3" id="KW-1185">Reference proteome</keyword>
<organism evidence="2 3">
    <name type="scientific">Steinernema carpocapsae</name>
    <name type="common">Entomopathogenic nematode</name>
    <dbReference type="NCBI Taxonomy" id="34508"/>
    <lineage>
        <taxon>Eukaryota</taxon>
        <taxon>Metazoa</taxon>
        <taxon>Ecdysozoa</taxon>
        <taxon>Nematoda</taxon>
        <taxon>Chromadorea</taxon>
        <taxon>Rhabditida</taxon>
        <taxon>Tylenchina</taxon>
        <taxon>Panagrolaimomorpha</taxon>
        <taxon>Strongyloidoidea</taxon>
        <taxon>Steinernematidae</taxon>
        <taxon>Steinernema</taxon>
    </lineage>
</organism>
<dbReference type="EMBL" id="AZBU02000001">
    <property type="protein sequence ID" value="TMS35413.1"/>
    <property type="molecule type" value="Genomic_DNA"/>
</dbReference>
<evidence type="ECO:0000313" key="2">
    <source>
        <dbReference type="EMBL" id="TMS35413.1"/>
    </source>
</evidence>
<sequence>MKLSLSSLVLLVILGVAISQQIQRDYVPEVVYPNKANRLRSRVNTGSVEQKQTSARRNQLDDRQHNLLQKRLEHIKENRRNRDQFIVVAPVEGHRVYTKDRYSVPKTVCSKVDRPLNVPPFVFNQENLENRKQLEESNLRRDGINPTTSPKALECPDKPIGSAFLPTNSVSRRSRGKFLRISPPNWTGGPFFSLRLFRAKNAN</sequence>
<dbReference type="AlphaFoldDB" id="A0A4V6I7T0"/>
<feature type="chain" id="PRO_5020759214" evidence="1">
    <location>
        <begin position="20"/>
        <end position="203"/>
    </location>
</feature>
<protein>
    <submittedName>
        <fullName evidence="2">Uncharacterized protein</fullName>
    </submittedName>
</protein>
<comment type="caution">
    <text evidence="2">The sequence shown here is derived from an EMBL/GenBank/DDBJ whole genome shotgun (WGS) entry which is preliminary data.</text>
</comment>
<evidence type="ECO:0000313" key="3">
    <source>
        <dbReference type="Proteomes" id="UP000298663"/>
    </source>
</evidence>
<accession>A0A4V6I7T0</accession>